<evidence type="ECO:0000313" key="1">
    <source>
        <dbReference type="EMBL" id="AFI90243.1"/>
    </source>
</evidence>
<sequence>MRSLAMQVRTTSLRTVIACVIKSPPTTTPCAFLPIDLNDIDNYSQIIFHGL</sequence>
<protein>
    <submittedName>
        <fullName evidence="1">Hypoticical protein</fullName>
    </submittedName>
</protein>
<organism evidence="1 2">
    <name type="scientific">Pectobacterium parmentieri</name>
    <dbReference type="NCBI Taxonomy" id="1905730"/>
    <lineage>
        <taxon>Bacteria</taxon>
        <taxon>Pseudomonadati</taxon>
        <taxon>Pseudomonadota</taxon>
        <taxon>Gammaproteobacteria</taxon>
        <taxon>Enterobacterales</taxon>
        <taxon>Pectobacteriaceae</taxon>
        <taxon>Pectobacterium</taxon>
    </lineage>
</organism>
<dbReference type="KEGG" id="pec:W5S_2154"/>
<name>A0A0H3I637_PECPM</name>
<proteinExistence type="predicted"/>
<gene>
    <name evidence="1" type="ordered locus">W5S_2154</name>
</gene>
<reference evidence="1 2" key="1">
    <citation type="journal article" date="2012" name="J. Bacteriol.">
        <title>Genome sequence of Pectobacterium sp. strain SCC3193.</title>
        <authorList>
            <person name="Koskinen J.P."/>
            <person name="Laine P."/>
            <person name="Niemi O."/>
            <person name="Nykyri J."/>
            <person name="Harjunpaa H."/>
            <person name="Auvinen P."/>
            <person name="Paulin L."/>
            <person name="Pirhonen M."/>
            <person name="Palva T."/>
            <person name="Holm L."/>
        </authorList>
    </citation>
    <scope>NUCLEOTIDE SEQUENCE [LARGE SCALE GENOMIC DNA]</scope>
    <source>
        <strain evidence="1 2">SCC3193</strain>
    </source>
</reference>
<dbReference type="HOGENOM" id="CLU_3101896_0_0_6"/>
<accession>A0A0H3I637</accession>
<dbReference type="AlphaFoldDB" id="A0A0H3I637"/>
<dbReference type="STRING" id="1905730.W5S_2154"/>
<evidence type="ECO:0000313" key="2">
    <source>
        <dbReference type="Proteomes" id="UP000008044"/>
    </source>
</evidence>
<dbReference type="EMBL" id="CP003415">
    <property type="protein sequence ID" value="AFI90243.1"/>
    <property type="molecule type" value="Genomic_DNA"/>
</dbReference>
<dbReference type="Proteomes" id="UP000008044">
    <property type="component" value="Chromosome"/>
</dbReference>